<dbReference type="Pfam" id="PF00931">
    <property type="entry name" value="NB-ARC"/>
    <property type="match status" value="1"/>
</dbReference>
<dbReference type="Proteomes" id="UP000807115">
    <property type="component" value="Chromosome 6"/>
</dbReference>
<feature type="domain" description="R13L1/DRL21-like LRR repeat region" evidence="6">
    <location>
        <begin position="792"/>
        <end position="907"/>
    </location>
</feature>
<dbReference type="Pfam" id="PF25019">
    <property type="entry name" value="LRR_R13L1-DRL21"/>
    <property type="match status" value="1"/>
</dbReference>
<feature type="domain" description="NB-ARC" evidence="4">
    <location>
        <begin position="268"/>
        <end position="433"/>
    </location>
</feature>
<dbReference type="PRINTS" id="PR00364">
    <property type="entry name" value="DISEASERSIST"/>
</dbReference>
<evidence type="ECO:0000313" key="7">
    <source>
        <dbReference type="EMBL" id="KAG0527576.1"/>
    </source>
</evidence>
<accession>A0A921UEL8</accession>
<dbReference type="Pfam" id="PF23559">
    <property type="entry name" value="WHD_DRP"/>
    <property type="match status" value="1"/>
</dbReference>
<protein>
    <recommendedName>
        <fullName evidence="9">AAA+ ATPase domain-containing protein</fullName>
    </recommendedName>
</protein>
<comment type="caution">
    <text evidence="7">The sequence shown here is derived from an EMBL/GenBank/DDBJ whole genome shotgun (WGS) entry which is preliminary data.</text>
</comment>
<dbReference type="InterPro" id="IPR056789">
    <property type="entry name" value="LRR_R13L1-DRL21"/>
</dbReference>
<evidence type="ECO:0000313" key="8">
    <source>
        <dbReference type="Proteomes" id="UP000807115"/>
    </source>
</evidence>
<dbReference type="InterPro" id="IPR027417">
    <property type="entry name" value="P-loop_NTPase"/>
</dbReference>
<reference evidence="7" key="1">
    <citation type="journal article" date="2019" name="BMC Genomics">
        <title>A new reference genome for Sorghum bicolor reveals high levels of sequence similarity between sweet and grain genotypes: implications for the genetics of sugar metabolism.</title>
        <authorList>
            <person name="Cooper E.A."/>
            <person name="Brenton Z.W."/>
            <person name="Flinn B.S."/>
            <person name="Jenkins J."/>
            <person name="Shu S."/>
            <person name="Flowers D."/>
            <person name="Luo F."/>
            <person name="Wang Y."/>
            <person name="Xia P."/>
            <person name="Barry K."/>
            <person name="Daum C."/>
            <person name="Lipzen A."/>
            <person name="Yoshinaga Y."/>
            <person name="Schmutz J."/>
            <person name="Saski C."/>
            <person name="Vermerris W."/>
            <person name="Kresovich S."/>
        </authorList>
    </citation>
    <scope>NUCLEOTIDE SEQUENCE</scope>
</reference>
<dbReference type="AlphaFoldDB" id="A0A921UEL8"/>
<gene>
    <name evidence="7" type="ORF">BDA96_06G244500</name>
</gene>
<dbReference type="InterPro" id="IPR036388">
    <property type="entry name" value="WH-like_DNA-bd_sf"/>
</dbReference>
<dbReference type="InterPro" id="IPR058922">
    <property type="entry name" value="WHD_DRP"/>
</dbReference>
<dbReference type="Gene3D" id="1.10.8.430">
    <property type="entry name" value="Helical domain of apoptotic protease-activating factors"/>
    <property type="match status" value="1"/>
</dbReference>
<dbReference type="Gene3D" id="3.40.50.300">
    <property type="entry name" value="P-loop containing nucleotide triphosphate hydrolases"/>
    <property type="match status" value="1"/>
</dbReference>
<dbReference type="InterPro" id="IPR044974">
    <property type="entry name" value="Disease_R_plants"/>
</dbReference>
<evidence type="ECO:0000256" key="2">
    <source>
        <dbReference type="ARBA" id="ARBA00022821"/>
    </source>
</evidence>
<sequence>MEVGIEAARWVVGKALGSAAGGVLEAWAASSELGTNIRALRMELLYAQGMLNNARGHGHGHGCGLEDFHNPGLEELLQELRGLAYNADDALDEVDYFRIQDELDGTYHAADEHDGGCLRNHALNARHAAKGTRGVSCGAWPCRGHGSPDDDDEQEDEASRGVTCRAWPCGRASRPQPTQPRLQSTNQGNREEEVQKGCLQKLASGACNTVNIVGKHLPCNSVSSPNSNMASNGRRFLCCVRPNNRAPQRELAIKTPKLKFDRVEMSKKIKEITEQLKPGDYCDKDLTVLPIVGPGGIGKTTLIQVIYKELQHHFEEKVWVCVSTTFSVYRLTQEIVDNMNLGKNDSPEKLIEEKLKSKKFLLVLDDMWSCSGDDWRRFLVPFRKGQTKGSIVLVTTRFPVVAQMVKTTNRWIDLKSIDSEAFKDLFLAYVFGDKNSSNDHSGLLNVGFKIVEKLKGSPLAAKTVGRLLKKNLDLDHWNRVLESKEWELETGENDIMPALKLSYDYLPFHLQHCFSYCALFPEDYKFKAEELIHLWIGLDILHSHGENRRIEDIGLNHLIELINSGFFRKEEDGDGKITCYVIHDLLHELVLKISSHECLSINSANVGSTQIPPSIRYLSINIDDTSVKDKITFDTCQKDLSTLIKRLKVGSLRSFMLFGKCQDSFVNTVDGFLKEAKALRVIFLSNASYHSEVLLHNLSYYVHLRYLRIQSPFGTIILPNIISRFYHLRVLDLRQCFHAAYSTNDMCNLVKLRHFLVDDSKMHSSICEVGKLTSLQELKTFVVKKESQGFELKQLGHLTELCGLLAIRGLEKIELMEEVDDAKLIKKTHLRELILHWDSGHSNKNPTLEEHVLESLKPSGNILKLCISGQCGMTCPSWLGANLSVPNLESFQLYDVSWKSLPPLGEMWLTDEQVLIIRDCPELTELPFTHHTGCEAEHEDHMTWFPKLELIEIACCPNLSSLPCIPWSSAMCLVTIEHVGSTLECLNLVRNYMSEYRLRIKGKDDLDNSFWR</sequence>
<dbReference type="SUPFAM" id="SSF52058">
    <property type="entry name" value="L domain-like"/>
    <property type="match status" value="1"/>
</dbReference>
<dbReference type="InterPro" id="IPR032675">
    <property type="entry name" value="LRR_dom_sf"/>
</dbReference>
<proteinExistence type="predicted"/>
<name>A0A921UEL8_SORBI</name>
<keyword evidence="2" id="KW-0611">Plant defense</keyword>
<feature type="compositionally biased region" description="Polar residues" evidence="3">
    <location>
        <begin position="175"/>
        <end position="188"/>
    </location>
</feature>
<dbReference type="Gene3D" id="3.80.10.10">
    <property type="entry name" value="Ribonuclease Inhibitor"/>
    <property type="match status" value="1"/>
</dbReference>
<reference evidence="7" key="2">
    <citation type="submission" date="2020-10" db="EMBL/GenBank/DDBJ databases">
        <authorList>
            <person name="Cooper E.A."/>
            <person name="Brenton Z.W."/>
            <person name="Flinn B.S."/>
            <person name="Jenkins J."/>
            <person name="Shu S."/>
            <person name="Flowers D."/>
            <person name="Luo F."/>
            <person name="Wang Y."/>
            <person name="Xia P."/>
            <person name="Barry K."/>
            <person name="Daum C."/>
            <person name="Lipzen A."/>
            <person name="Yoshinaga Y."/>
            <person name="Schmutz J."/>
            <person name="Saski C."/>
            <person name="Vermerris W."/>
            <person name="Kresovich S."/>
        </authorList>
    </citation>
    <scope>NUCLEOTIDE SEQUENCE</scope>
</reference>
<evidence type="ECO:0000256" key="1">
    <source>
        <dbReference type="ARBA" id="ARBA00022737"/>
    </source>
</evidence>
<keyword evidence="1" id="KW-0677">Repeat</keyword>
<dbReference type="InterPro" id="IPR002182">
    <property type="entry name" value="NB-ARC"/>
</dbReference>
<evidence type="ECO:0000256" key="3">
    <source>
        <dbReference type="SAM" id="MobiDB-lite"/>
    </source>
</evidence>
<evidence type="ECO:0000259" key="4">
    <source>
        <dbReference type="Pfam" id="PF00931"/>
    </source>
</evidence>
<evidence type="ECO:0000259" key="6">
    <source>
        <dbReference type="Pfam" id="PF25019"/>
    </source>
</evidence>
<dbReference type="PANTHER" id="PTHR23155:SF988">
    <property type="entry name" value="OS06G0707733 PROTEIN"/>
    <property type="match status" value="1"/>
</dbReference>
<feature type="domain" description="Disease resistance protein winged helix" evidence="5">
    <location>
        <begin position="519"/>
        <end position="590"/>
    </location>
</feature>
<feature type="non-terminal residue" evidence="7">
    <location>
        <position position="1012"/>
    </location>
</feature>
<dbReference type="InterPro" id="IPR042197">
    <property type="entry name" value="Apaf_helical"/>
</dbReference>
<evidence type="ECO:0008006" key="9">
    <source>
        <dbReference type="Google" id="ProtNLM"/>
    </source>
</evidence>
<dbReference type="SUPFAM" id="SSF52540">
    <property type="entry name" value="P-loop containing nucleoside triphosphate hydrolases"/>
    <property type="match status" value="1"/>
</dbReference>
<evidence type="ECO:0000259" key="5">
    <source>
        <dbReference type="Pfam" id="PF23559"/>
    </source>
</evidence>
<dbReference type="GO" id="GO:0006952">
    <property type="term" value="P:defense response"/>
    <property type="evidence" value="ECO:0007669"/>
    <property type="project" value="UniProtKB-KW"/>
</dbReference>
<dbReference type="Gene3D" id="1.10.10.10">
    <property type="entry name" value="Winged helix-like DNA-binding domain superfamily/Winged helix DNA-binding domain"/>
    <property type="match status" value="1"/>
</dbReference>
<organism evidence="7 8">
    <name type="scientific">Sorghum bicolor</name>
    <name type="common">Sorghum</name>
    <name type="synonym">Sorghum vulgare</name>
    <dbReference type="NCBI Taxonomy" id="4558"/>
    <lineage>
        <taxon>Eukaryota</taxon>
        <taxon>Viridiplantae</taxon>
        <taxon>Streptophyta</taxon>
        <taxon>Embryophyta</taxon>
        <taxon>Tracheophyta</taxon>
        <taxon>Spermatophyta</taxon>
        <taxon>Magnoliopsida</taxon>
        <taxon>Liliopsida</taxon>
        <taxon>Poales</taxon>
        <taxon>Poaceae</taxon>
        <taxon>PACMAD clade</taxon>
        <taxon>Panicoideae</taxon>
        <taxon>Andropogonodae</taxon>
        <taxon>Andropogoneae</taxon>
        <taxon>Sorghinae</taxon>
        <taxon>Sorghum</taxon>
    </lineage>
</organism>
<dbReference type="PANTHER" id="PTHR23155">
    <property type="entry name" value="DISEASE RESISTANCE PROTEIN RP"/>
    <property type="match status" value="1"/>
</dbReference>
<feature type="region of interest" description="Disordered" evidence="3">
    <location>
        <begin position="168"/>
        <end position="190"/>
    </location>
</feature>
<dbReference type="EMBL" id="CM027685">
    <property type="protein sequence ID" value="KAG0527576.1"/>
    <property type="molecule type" value="Genomic_DNA"/>
</dbReference>
<dbReference type="GO" id="GO:0043531">
    <property type="term" value="F:ADP binding"/>
    <property type="evidence" value="ECO:0007669"/>
    <property type="project" value="InterPro"/>
</dbReference>